<dbReference type="Proteomes" id="UP001500540">
    <property type="component" value="Unassembled WGS sequence"/>
</dbReference>
<comment type="caution">
    <text evidence="1">The sequence shown here is derived from an EMBL/GenBank/DDBJ whole genome shotgun (WGS) entry which is preliminary data.</text>
</comment>
<organism evidence="1 2">
    <name type="scientific">Microbacterium kribbense</name>
    <dbReference type="NCBI Taxonomy" id="433645"/>
    <lineage>
        <taxon>Bacteria</taxon>
        <taxon>Bacillati</taxon>
        <taxon>Actinomycetota</taxon>
        <taxon>Actinomycetes</taxon>
        <taxon>Micrococcales</taxon>
        <taxon>Microbacteriaceae</taxon>
        <taxon>Microbacterium</taxon>
    </lineage>
</organism>
<proteinExistence type="predicted"/>
<sequence length="68" mass="6861">MAAVIGPGKNGMVRPILLAHGIVVGVWSHSGAVGRHADDPVPEVLTAGAATEAEVAAALARYARFIAC</sequence>
<protein>
    <submittedName>
        <fullName evidence="1">Uncharacterized protein</fullName>
    </submittedName>
</protein>
<evidence type="ECO:0000313" key="2">
    <source>
        <dbReference type="Proteomes" id="UP001500540"/>
    </source>
</evidence>
<gene>
    <name evidence="1" type="ORF">GCM10022240_21810</name>
</gene>
<accession>A0ABP7GMS0</accession>
<keyword evidence="2" id="KW-1185">Reference proteome</keyword>
<reference evidence="2" key="1">
    <citation type="journal article" date="2019" name="Int. J. Syst. Evol. Microbiol.">
        <title>The Global Catalogue of Microorganisms (GCM) 10K type strain sequencing project: providing services to taxonomists for standard genome sequencing and annotation.</title>
        <authorList>
            <consortium name="The Broad Institute Genomics Platform"/>
            <consortium name="The Broad Institute Genome Sequencing Center for Infectious Disease"/>
            <person name="Wu L."/>
            <person name="Ma J."/>
        </authorList>
    </citation>
    <scope>NUCLEOTIDE SEQUENCE [LARGE SCALE GENOMIC DNA]</scope>
    <source>
        <strain evidence="2">JCM 16950</strain>
    </source>
</reference>
<dbReference type="RefSeq" id="WP_344783482.1">
    <property type="nucleotide sequence ID" value="NZ_BAABAF010000007.1"/>
</dbReference>
<name>A0ABP7GMS0_9MICO</name>
<evidence type="ECO:0000313" key="1">
    <source>
        <dbReference type="EMBL" id="GAA3769017.1"/>
    </source>
</evidence>
<dbReference type="EMBL" id="BAABAF010000007">
    <property type="protein sequence ID" value="GAA3769017.1"/>
    <property type="molecule type" value="Genomic_DNA"/>
</dbReference>